<reference evidence="3 4" key="1">
    <citation type="submission" date="2019-03" db="EMBL/GenBank/DDBJ databases">
        <title>Genomic Encyclopedia of Type Strains, Phase IV (KMG-IV): sequencing the most valuable type-strain genomes for metagenomic binning, comparative biology and taxonomic classification.</title>
        <authorList>
            <person name="Goeker M."/>
        </authorList>
    </citation>
    <scope>NUCLEOTIDE SEQUENCE [LARGE SCALE GENOMIC DNA]</scope>
    <source>
        <strain evidence="3 4">DSM 100451</strain>
    </source>
</reference>
<dbReference type="PANTHER" id="PTHR43477">
    <property type="entry name" value="DIHYDROANTICAPSIN 7-DEHYDROGENASE"/>
    <property type="match status" value="1"/>
</dbReference>
<evidence type="ECO:0000313" key="3">
    <source>
        <dbReference type="EMBL" id="TCL59200.1"/>
    </source>
</evidence>
<sequence>MGNVYLITGASSDVGCALIERLYQEGDLFIAQGAGDLKGLADLCKAHPGAIRTYDVDLTNEAALCAFIEDVQKNCPAPTHFVHLPALRVVNTKFKKFDEERFELDLSVQVRSAVALCKAFVPAMAKARKGRVLFMLTSYLLGMPPKNTAAYVMAKSALAGLAKSLAADYASFGVTVNCVAPSMMETKFLAETSDLIVQASAEANPMGRNARPSDVVPAMAFLLSDEAGFITGVTLPITGGSAL</sequence>
<dbReference type="STRING" id="1650663.GCA_001486665_03178"/>
<dbReference type="Gene3D" id="3.40.50.720">
    <property type="entry name" value="NAD(P)-binding Rossmann-like Domain"/>
    <property type="match status" value="1"/>
</dbReference>
<comment type="caution">
    <text evidence="3">The sequence shown here is derived from an EMBL/GenBank/DDBJ whole genome shotgun (WGS) entry which is preliminary data.</text>
</comment>
<comment type="similarity">
    <text evidence="1">Belongs to the short-chain dehydrogenases/reductases (SDR) family.</text>
</comment>
<dbReference type="GO" id="GO:0016491">
    <property type="term" value="F:oxidoreductase activity"/>
    <property type="evidence" value="ECO:0007669"/>
    <property type="project" value="UniProtKB-KW"/>
</dbReference>
<protein>
    <submittedName>
        <fullName evidence="3">3-oxoacyl-[acyl-carrier protein] reductase</fullName>
    </submittedName>
</protein>
<dbReference type="PROSITE" id="PS00061">
    <property type="entry name" value="ADH_SHORT"/>
    <property type="match status" value="1"/>
</dbReference>
<dbReference type="InterPro" id="IPR051122">
    <property type="entry name" value="SDR_DHRS6-like"/>
</dbReference>
<dbReference type="CDD" id="cd05233">
    <property type="entry name" value="SDR_c"/>
    <property type="match status" value="1"/>
</dbReference>
<organism evidence="3 4">
    <name type="scientific">Allofournierella massiliensis</name>
    <dbReference type="NCBI Taxonomy" id="1650663"/>
    <lineage>
        <taxon>Bacteria</taxon>
        <taxon>Bacillati</taxon>
        <taxon>Bacillota</taxon>
        <taxon>Clostridia</taxon>
        <taxon>Eubacteriales</taxon>
        <taxon>Oscillospiraceae</taxon>
        <taxon>Allofournierella</taxon>
    </lineage>
</organism>
<dbReference type="PRINTS" id="PR00081">
    <property type="entry name" value="GDHRDH"/>
</dbReference>
<name>A0A4R1R1I5_9FIRM</name>
<dbReference type="Proteomes" id="UP000295184">
    <property type="component" value="Unassembled WGS sequence"/>
</dbReference>
<evidence type="ECO:0000313" key="4">
    <source>
        <dbReference type="Proteomes" id="UP000295184"/>
    </source>
</evidence>
<dbReference type="InterPro" id="IPR002347">
    <property type="entry name" value="SDR_fam"/>
</dbReference>
<keyword evidence="2" id="KW-0560">Oxidoreductase</keyword>
<dbReference type="SUPFAM" id="SSF51735">
    <property type="entry name" value="NAD(P)-binding Rossmann-fold domains"/>
    <property type="match status" value="1"/>
</dbReference>
<dbReference type="InterPro" id="IPR036291">
    <property type="entry name" value="NAD(P)-bd_dom_sf"/>
</dbReference>
<dbReference type="PANTHER" id="PTHR43477:SF1">
    <property type="entry name" value="DIHYDROANTICAPSIN 7-DEHYDROGENASE"/>
    <property type="match status" value="1"/>
</dbReference>
<dbReference type="Pfam" id="PF13561">
    <property type="entry name" value="adh_short_C2"/>
    <property type="match status" value="1"/>
</dbReference>
<dbReference type="AlphaFoldDB" id="A0A4R1R1I5"/>
<evidence type="ECO:0000256" key="1">
    <source>
        <dbReference type="ARBA" id="ARBA00006484"/>
    </source>
</evidence>
<proteinExistence type="inferred from homology"/>
<evidence type="ECO:0000256" key="2">
    <source>
        <dbReference type="ARBA" id="ARBA00023002"/>
    </source>
</evidence>
<dbReference type="EMBL" id="SLUM01000006">
    <property type="protein sequence ID" value="TCL59200.1"/>
    <property type="molecule type" value="Genomic_DNA"/>
</dbReference>
<accession>A0A4R1R1I5</accession>
<dbReference type="InterPro" id="IPR020904">
    <property type="entry name" value="Sc_DH/Rdtase_CS"/>
</dbReference>
<dbReference type="OrthoDB" id="9803333at2"/>
<gene>
    <name evidence="3" type="ORF">EDD77_106117</name>
</gene>
<dbReference type="RefSeq" id="WP_058966618.1">
    <property type="nucleotide sequence ID" value="NZ_CABKVM010000019.1"/>
</dbReference>